<accession>A0AAQ4E3T9</accession>
<dbReference type="InterPro" id="IPR036880">
    <property type="entry name" value="Kunitz_BPTI_sf"/>
</dbReference>
<keyword evidence="4" id="KW-0732">Signal</keyword>
<evidence type="ECO:0000259" key="5">
    <source>
        <dbReference type="PROSITE" id="PS50279"/>
    </source>
</evidence>
<protein>
    <recommendedName>
        <fullName evidence="5">BPTI/Kunitz inhibitor domain-containing protein</fullName>
    </recommendedName>
</protein>
<dbReference type="InterPro" id="IPR050098">
    <property type="entry name" value="TFPI/VKTCI-like"/>
</dbReference>
<keyword evidence="1" id="KW-0646">Protease inhibitor</keyword>
<reference evidence="6 7" key="1">
    <citation type="journal article" date="2023" name="Arcadia Sci">
        <title>De novo assembly of a long-read Amblyomma americanum tick genome.</title>
        <authorList>
            <person name="Chou S."/>
            <person name="Poskanzer K.E."/>
            <person name="Rollins M."/>
            <person name="Thuy-Boun P.S."/>
        </authorList>
    </citation>
    <scope>NUCLEOTIDE SEQUENCE [LARGE SCALE GENOMIC DNA]</scope>
    <source>
        <strain evidence="6">F_SG_1</strain>
        <tissue evidence="6">Salivary glands</tissue>
    </source>
</reference>
<dbReference type="Proteomes" id="UP001321473">
    <property type="component" value="Unassembled WGS sequence"/>
</dbReference>
<dbReference type="PROSITE" id="PS50279">
    <property type="entry name" value="BPTI_KUNITZ_2"/>
    <property type="match status" value="1"/>
</dbReference>
<evidence type="ECO:0000256" key="1">
    <source>
        <dbReference type="ARBA" id="ARBA00022690"/>
    </source>
</evidence>
<dbReference type="PANTHER" id="PTHR10083">
    <property type="entry name" value="KUNITZ-TYPE PROTEASE INHIBITOR-RELATED"/>
    <property type="match status" value="1"/>
</dbReference>
<keyword evidence="3" id="KW-1015">Disulfide bond</keyword>
<comment type="caution">
    <text evidence="6">The sequence shown here is derived from an EMBL/GenBank/DDBJ whole genome shotgun (WGS) entry which is preliminary data.</text>
</comment>
<feature type="domain" description="BPTI/Kunitz inhibitor" evidence="5">
    <location>
        <begin position="28"/>
        <end position="81"/>
    </location>
</feature>
<dbReference type="InterPro" id="IPR020901">
    <property type="entry name" value="Prtase_inh_Kunz-CS"/>
</dbReference>
<sequence>MKTPSCFLYALLCVTVVLVQGYTPPRYCKTPPKVGQCGHERPTHERWYFDDRYGYCGPFLWGGCGGNRNIFLNCTSCMKICSTHEDPEGACRNILNSA</sequence>
<dbReference type="SUPFAM" id="SSF57362">
    <property type="entry name" value="BPTI-like"/>
    <property type="match status" value="1"/>
</dbReference>
<dbReference type="PANTHER" id="PTHR10083:SF374">
    <property type="entry name" value="BPTI_KUNITZ INHIBITOR DOMAIN-CONTAINING PROTEIN"/>
    <property type="match status" value="1"/>
</dbReference>
<gene>
    <name evidence="6" type="ORF">V5799_014171</name>
</gene>
<evidence type="ECO:0000256" key="3">
    <source>
        <dbReference type="ARBA" id="ARBA00023157"/>
    </source>
</evidence>
<dbReference type="PROSITE" id="PS00280">
    <property type="entry name" value="BPTI_KUNITZ_1"/>
    <property type="match status" value="1"/>
</dbReference>
<dbReference type="EMBL" id="JARKHS020022695">
    <property type="protein sequence ID" value="KAK8769364.1"/>
    <property type="molecule type" value="Genomic_DNA"/>
</dbReference>
<dbReference type="InterPro" id="IPR002223">
    <property type="entry name" value="Kunitz_BPTI"/>
</dbReference>
<dbReference type="Gene3D" id="4.10.410.10">
    <property type="entry name" value="Pancreatic trypsin inhibitor Kunitz domain"/>
    <property type="match status" value="1"/>
</dbReference>
<dbReference type="GO" id="GO:0005615">
    <property type="term" value="C:extracellular space"/>
    <property type="evidence" value="ECO:0007669"/>
    <property type="project" value="TreeGrafter"/>
</dbReference>
<feature type="chain" id="PRO_5042974131" description="BPTI/Kunitz inhibitor domain-containing protein" evidence="4">
    <location>
        <begin position="22"/>
        <end position="98"/>
    </location>
</feature>
<name>A0AAQ4E3T9_AMBAM</name>
<organism evidence="6 7">
    <name type="scientific">Amblyomma americanum</name>
    <name type="common">Lone star tick</name>
    <dbReference type="NCBI Taxonomy" id="6943"/>
    <lineage>
        <taxon>Eukaryota</taxon>
        <taxon>Metazoa</taxon>
        <taxon>Ecdysozoa</taxon>
        <taxon>Arthropoda</taxon>
        <taxon>Chelicerata</taxon>
        <taxon>Arachnida</taxon>
        <taxon>Acari</taxon>
        <taxon>Parasitiformes</taxon>
        <taxon>Ixodida</taxon>
        <taxon>Ixodoidea</taxon>
        <taxon>Ixodidae</taxon>
        <taxon>Amblyomminae</taxon>
        <taxon>Amblyomma</taxon>
    </lineage>
</organism>
<proteinExistence type="predicted"/>
<keyword evidence="2" id="KW-0722">Serine protease inhibitor</keyword>
<evidence type="ECO:0000256" key="4">
    <source>
        <dbReference type="SAM" id="SignalP"/>
    </source>
</evidence>
<evidence type="ECO:0000313" key="7">
    <source>
        <dbReference type="Proteomes" id="UP001321473"/>
    </source>
</evidence>
<dbReference type="Pfam" id="PF00014">
    <property type="entry name" value="Kunitz_BPTI"/>
    <property type="match status" value="1"/>
</dbReference>
<evidence type="ECO:0000313" key="6">
    <source>
        <dbReference type="EMBL" id="KAK8769364.1"/>
    </source>
</evidence>
<feature type="signal peptide" evidence="4">
    <location>
        <begin position="1"/>
        <end position="21"/>
    </location>
</feature>
<evidence type="ECO:0000256" key="2">
    <source>
        <dbReference type="ARBA" id="ARBA00022900"/>
    </source>
</evidence>
<dbReference type="GO" id="GO:0004867">
    <property type="term" value="F:serine-type endopeptidase inhibitor activity"/>
    <property type="evidence" value="ECO:0007669"/>
    <property type="project" value="UniProtKB-KW"/>
</dbReference>
<dbReference type="CDD" id="cd00109">
    <property type="entry name" value="Kunitz-type"/>
    <property type="match status" value="1"/>
</dbReference>
<keyword evidence="7" id="KW-1185">Reference proteome</keyword>
<dbReference type="AlphaFoldDB" id="A0AAQ4E3T9"/>
<dbReference type="PRINTS" id="PR00759">
    <property type="entry name" value="BASICPTASE"/>
</dbReference>
<dbReference type="SMART" id="SM00131">
    <property type="entry name" value="KU"/>
    <property type="match status" value="1"/>
</dbReference>